<dbReference type="PANTHER" id="PTHR48081">
    <property type="entry name" value="AB HYDROLASE SUPERFAMILY PROTEIN C4A8.06C"/>
    <property type="match status" value="1"/>
</dbReference>
<gene>
    <name evidence="3" type="ORF">ACFOKF_19595</name>
</gene>
<accession>A0ABV7NIQ1</accession>
<keyword evidence="1 3" id="KW-0378">Hydrolase</keyword>
<dbReference type="InterPro" id="IPR049492">
    <property type="entry name" value="BD-FAE-like_dom"/>
</dbReference>
<reference evidence="4" key="1">
    <citation type="journal article" date="2019" name="Int. J. Syst. Evol. Microbiol.">
        <title>The Global Catalogue of Microorganisms (GCM) 10K type strain sequencing project: providing services to taxonomists for standard genome sequencing and annotation.</title>
        <authorList>
            <consortium name="The Broad Institute Genomics Platform"/>
            <consortium name="The Broad Institute Genome Sequencing Center for Infectious Disease"/>
            <person name="Wu L."/>
            <person name="Ma J."/>
        </authorList>
    </citation>
    <scope>NUCLEOTIDE SEQUENCE [LARGE SCALE GENOMIC DNA]</scope>
    <source>
        <strain evidence="4">CCM 7491</strain>
    </source>
</reference>
<dbReference type="InterPro" id="IPR006311">
    <property type="entry name" value="TAT_signal"/>
</dbReference>
<dbReference type="RefSeq" id="WP_380798076.1">
    <property type="nucleotide sequence ID" value="NZ_JBHRVU010000005.1"/>
</dbReference>
<dbReference type="PANTHER" id="PTHR48081:SF6">
    <property type="entry name" value="PEPTIDASE S9 PROLYL OLIGOPEPTIDASE CATALYTIC DOMAIN-CONTAINING PROTEIN"/>
    <property type="match status" value="1"/>
</dbReference>
<dbReference type="Pfam" id="PF20434">
    <property type="entry name" value="BD-FAE"/>
    <property type="match status" value="1"/>
</dbReference>
<keyword evidence="4" id="KW-1185">Reference proteome</keyword>
<dbReference type="EMBL" id="JBHRVU010000005">
    <property type="protein sequence ID" value="MFC3443361.1"/>
    <property type="molecule type" value="Genomic_DNA"/>
</dbReference>
<evidence type="ECO:0000313" key="3">
    <source>
        <dbReference type="EMBL" id="MFC3443361.1"/>
    </source>
</evidence>
<feature type="domain" description="BD-FAE-like" evidence="2">
    <location>
        <begin position="108"/>
        <end position="283"/>
    </location>
</feature>
<dbReference type="InterPro" id="IPR029058">
    <property type="entry name" value="AB_hydrolase_fold"/>
</dbReference>
<organism evidence="3 4">
    <name type="scientific">Sphingobium rhizovicinum</name>
    <dbReference type="NCBI Taxonomy" id="432308"/>
    <lineage>
        <taxon>Bacteria</taxon>
        <taxon>Pseudomonadati</taxon>
        <taxon>Pseudomonadota</taxon>
        <taxon>Alphaproteobacteria</taxon>
        <taxon>Sphingomonadales</taxon>
        <taxon>Sphingomonadaceae</taxon>
        <taxon>Sphingobium</taxon>
    </lineage>
</organism>
<evidence type="ECO:0000313" key="4">
    <source>
        <dbReference type="Proteomes" id="UP001595681"/>
    </source>
</evidence>
<dbReference type="PROSITE" id="PS51318">
    <property type="entry name" value="TAT"/>
    <property type="match status" value="1"/>
</dbReference>
<dbReference type="InterPro" id="IPR050300">
    <property type="entry name" value="GDXG_lipolytic_enzyme"/>
</dbReference>
<evidence type="ECO:0000259" key="2">
    <source>
        <dbReference type="Pfam" id="PF20434"/>
    </source>
</evidence>
<proteinExistence type="predicted"/>
<dbReference type="Gene3D" id="3.40.50.1820">
    <property type="entry name" value="alpha/beta hydrolase"/>
    <property type="match status" value="1"/>
</dbReference>
<dbReference type="GO" id="GO:0016787">
    <property type="term" value="F:hydrolase activity"/>
    <property type="evidence" value="ECO:0007669"/>
    <property type="project" value="UniProtKB-KW"/>
</dbReference>
<comment type="caution">
    <text evidence="3">The sequence shown here is derived from an EMBL/GenBank/DDBJ whole genome shotgun (WGS) entry which is preliminary data.</text>
</comment>
<sequence>MTVDRRSLMIGGGLALGASGRGPAKGAASAAVAEVTGAVQPDLMIDLWPGGPPGMAPVAPAEMVRERSSDPTLTDRALIHIARPRLAVFRARNPNGAAMLVMPGGGYSWVVIDKEGYEIGPWLAQRGVSVFVLFYRLPQDGWAAGADVALSDAQRAMRLIRHRAADFGVDPARVGAMGFSAGGHVCADLATRFATPTYDPVDVADRQAVRPIVAAPIYPVVSMYRPEAHEGSRRNLIGESPDAAAQRLHSPHEQVTPACPPCFLVHAEDDDVVPVENSLLLRRAWRAQGLAVDTHLFMQGGHGFGLRRAAGKPVAVWPELFVEWAVGQDLMST</sequence>
<dbReference type="Proteomes" id="UP001595681">
    <property type="component" value="Unassembled WGS sequence"/>
</dbReference>
<protein>
    <submittedName>
        <fullName evidence="3">Alpha/beta hydrolase</fullName>
    </submittedName>
</protein>
<dbReference type="SUPFAM" id="SSF53474">
    <property type="entry name" value="alpha/beta-Hydrolases"/>
    <property type="match status" value="1"/>
</dbReference>
<evidence type="ECO:0000256" key="1">
    <source>
        <dbReference type="ARBA" id="ARBA00022801"/>
    </source>
</evidence>
<name>A0ABV7NIQ1_9SPHN</name>